<comment type="catalytic activity">
    <reaction evidence="1">
        <text>ATP + protein L-histidine = ADP + protein N-phospho-L-histidine.</text>
        <dbReference type="EC" id="2.7.13.3"/>
    </reaction>
</comment>
<dbReference type="InterPro" id="IPR035965">
    <property type="entry name" value="PAS-like_dom_sf"/>
</dbReference>
<protein>
    <recommendedName>
        <fullName evidence="3">histidine kinase</fullName>
        <ecNumber evidence="3">2.7.13.3</ecNumber>
    </recommendedName>
</protein>
<evidence type="ECO:0000256" key="7">
    <source>
        <dbReference type="ARBA" id="ARBA00022777"/>
    </source>
</evidence>
<dbReference type="PIRSF" id="PIRSF037347">
    <property type="entry name" value="STHK_CHASE2_PAS_prd"/>
    <property type="match status" value="1"/>
</dbReference>
<dbReference type="Pfam" id="PF08448">
    <property type="entry name" value="PAS_4"/>
    <property type="match status" value="1"/>
</dbReference>
<sequence length="756" mass="82199">MNLRQRLLFEWCLILLIGITTVAIASQWRSTEAFDNLVYDRLSALSRPQPDDNILLINIDEPSLEAIGKWPWDRSVHAQLIDKLAASKPRSITLDILLSENGSPAGDEALALSMRRADMVYLPLNFSTPGSDGRAFDTEFPLEAFAAAARGVGHVNINFDDDGLVRHVNLCFDGGGSAWPHIAELVYRGEGTASPAFKRLQHCNARLLLPYSPRNSHSEISYAEAIAGQIPAELVRARDIIIGATAAGMGDNYAGPFGDGGVVSGTEIMANMIGALRRNDFIQPAGSKPTLLFSLLPMLLLMAGFLRWQPRTALAVSIGCIVAILGVSVVALTANIWLAPGAALLGVALVYPLWGWRRLQAVSNFMQQELRDLETQGEVVPLASPPGKSGDLVGRQSLALGTAIDQLRDLRRFVSDSLEHLPDPMIISDLDGLVTMANHRIEEYLGPIASGTALSRLLDDIVAPAHRRSVEDYLRCLQTELDAEQDFVRFISPDGRHFVMRSAPIYSDAGPMTGHIHYLADISALAQAENDREEALQLLSHDMRSPQSAIIALLPTIKDDNVRSRIEGHARRTIALAQDFVDVARMGESPLDGTDVLLVDLARDIADNLWPLAHERRVTIEVTDESDSAFVRAEPDSLGRALTNLLDNAVKFSPDGGTIHINISKHHDMGDANIELQICDEGPGIDADLLPRLFTRFAAHSAPDARIKSSGLGLTYVKAVVQRHGGTVEAQNRPEGGACFRMRLPEAAEPIPGPDA</sequence>
<dbReference type="SUPFAM" id="SSF47384">
    <property type="entry name" value="Homodimeric domain of signal transducing histidine kinase"/>
    <property type="match status" value="1"/>
</dbReference>
<dbReference type="PANTHER" id="PTHR42878:SF7">
    <property type="entry name" value="SENSOR HISTIDINE KINASE GLRK"/>
    <property type="match status" value="1"/>
</dbReference>
<dbReference type="PROSITE" id="PS50109">
    <property type="entry name" value="HIS_KIN"/>
    <property type="match status" value="1"/>
</dbReference>
<name>A0ABW4M8G1_9SPHN</name>
<evidence type="ECO:0000256" key="9">
    <source>
        <dbReference type="ARBA" id="ARBA00022989"/>
    </source>
</evidence>
<dbReference type="SUPFAM" id="SSF55874">
    <property type="entry name" value="ATPase domain of HSP90 chaperone/DNA topoisomerase II/histidine kinase"/>
    <property type="match status" value="1"/>
</dbReference>
<evidence type="ECO:0000256" key="3">
    <source>
        <dbReference type="ARBA" id="ARBA00012438"/>
    </source>
</evidence>
<evidence type="ECO:0000256" key="2">
    <source>
        <dbReference type="ARBA" id="ARBA00004141"/>
    </source>
</evidence>
<evidence type="ECO:0000259" key="14">
    <source>
        <dbReference type="PROSITE" id="PS50112"/>
    </source>
</evidence>
<feature type="domain" description="PAS" evidence="14">
    <location>
        <begin position="410"/>
        <end position="484"/>
    </location>
</feature>
<dbReference type="Gene3D" id="3.30.565.10">
    <property type="entry name" value="Histidine kinase-like ATPase, C-terminal domain"/>
    <property type="match status" value="1"/>
</dbReference>
<dbReference type="InterPro" id="IPR013656">
    <property type="entry name" value="PAS_4"/>
</dbReference>
<evidence type="ECO:0000256" key="8">
    <source>
        <dbReference type="ARBA" id="ARBA00022840"/>
    </source>
</evidence>
<keyword evidence="11 12" id="KW-0472">Membrane</keyword>
<evidence type="ECO:0000313" key="17">
    <source>
        <dbReference type="Proteomes" id="UP001597215"/>
    </source>
</evidence>
<dbReference type="InterPro" id="IPR004358">
    <property type="entry name" value="Sig_transdc_His_kin-like_C"/>
</dbReference>
<keyword evidence="17" id="KW-1185">Reference proteome</keyword>
<evidence type="ECO:0000256" key="1">
    <source>
        <dbReference type="ARBA" id="ARBA00000085"/>
    </source>
</evidence>
<dbReference type="CDD" id="cd00130">
    <property type="entry name" value="PAS"/>
    <property type="match status" value="1"/>
</dbReference>
<dbReference type="SMART" id="SM00091">
    <property type="entry name" value="PAS"/>
    <property type="match status" value="1"/>
</dbReference>
<keyword evidence="4" id="KW-0808">Transferase</keyword>
<dbReference type="InterPro" id="IPR036097">
    <property type="entry name" value="HisK_dim/P_sf"/>
</dbReference>
<dbReference type="PROSITE" id="PS50113">
    <property type="entry name" value="PAC"/>
    <property type="match status" value="1"/>
</dbReference>
<dbReference type="InterPro" id="IPR000700">
    <property type="entry name" value="PAS-assoc_C"/>
</dbReference>
<dbReference type="PROSITE" id="PS50112">
    <property type="entry name" value="PAS"/>
    <property type="match status" value="1"/>
</dbReference>
<feature type="transmembrane region" description="Helical" evidence="12">
    <location>
        <begin position="313"/>
        <end position="331"/>
    </location>
</feature>
<reference evidence="17" key="1">
    <citation type="journal article" date="2019" name="Int. J. Syst. Evol. Microbiol.">
        <title>The Global Catalogue of Microorganisms (GCM) 10K type strain sequencing project: providing services to taxonomists for standard genome sequencing and annotation.</title>
        <authorList>
            <consortium name="The Broad Institute Genomics Platform"/>
            <consortium name="The Broad Institute Genome Sequencing Center for Infectious Disease"/>
            <person name="Wu L."/>
            <person name="Ma J."/>
        </authorList>
    </citation>
    <scope>NUCLEOTIDE SEQUENCE [LARGE SCALE GENOMIC DNA]</scope>
    <source>
        <strain evidence="17">CGMCC 1.12449</strain>
    </source>
</reference>
<dbReference type="InterPro" id="IPR050351">
    <property type="entry name" value="BphY/WalK/GraS-like"/>
</dbReference>
<keyword evidence="7" id="KW-0418">Kinase</keyword>
<proteinExistence type="predicted"/>
<dbReference type="EC" id="2.7.13.3" evidence="3"/>
<dbReference type="PANTHER" id="PTHR42878">
    <property type="entry name" value="TWO-COMPONENT HISTIDINE KINASE"/>
    <property type="match status" value="1"/>
</dbReference>
<dbReference type="InterPro" id="IPR017181">
    <property type="entry name" value="Sig_transdc_His_kin_CHASE2"/>
</dbReference>
<comment type="subcellular location">
    <subcellularLocation>
        <location evidence="2">Membrane</location>
        <topology evidence="2">Multi-pass membrane protein</topology>
    </subcellularLocation>
</comment>
<feature type="domain" description="PAC" evidence="15">
    <location>
        <begin position="481"/>
        <end position="534"/>
    </location>
</feature>
<dbReference type="InterPro" id="IPR000014">
    <property type="entry name" value="PAS"/>
</dbReference>
<dbReference type="Pfam" id="PF02518">
    <property type="entry name" value="HATPase_c"/>
    <property type="match status" value="1"/>
</dbReference>
<evidence type="ECO:0000256" key="4">
    <source>
        <dbReference type="ARBA" id="ARBA00022679"/>
    </source>
</evidence>
<organism evidence="16 17">
    <name type="scientific">Sphingorhabdus buctiana</name>
    <dbReference type="NCBI Taxonomy" id="1508805"/>
    <lineage>
        <taxon>Bacteria</taxon>
        <taxon>Pseudomonadati</taxon>
        <taxon>Pseudomonadota</taxon>
        <taxon>Alphaproteobacteria</taxon>
        <taxon>Sphingomonadales</taxon>
        <taxon>Sphingomonadaceae</taxon>
        <taxon>Sphingorhabdus</taxon>
    </lineage>
</organism>
<feature type="domain" description="Histidine kinase" evidence="13">
    <location>
        <begin position="538"/>
        <end position="748"/>
    </location>
</feature>
<dbReference type="CDD" id="cd00075">
    <property type="entry name" value="HATPase"/>
    <property type="match status" value="1"/>
</dbReference>
<keyword evidence="6" id="KW-0547">Nucleotide-binding</keyword>
<dbReference type="InterPro" id="IPR036890">
    <property type="entry name" value="HATPase_C_sf"/>
</dbReference>
<dbReference type="NCBIfam" id="TIGR00229">
    <property type="entry name" value="sensory_box"/>
    <property type="match status" value="1"/>
</dbReference>
<evidence type="ECO:0000256" key="6">
    <source>
        <dbReference type="ARBA" id="ARBA00022741"/>
    </source>
</evidence>
<dbReference type="InterPro" id="IPR003594">
    <property type="entry name" value="HATPase_dom"/>
</dbReference>
<evidence type="ECO:0000259" key="13">
    <source>
        <dbReference type="PROSITE" id="PS50109"/>
    </source>
</evidence>
<keyword evidence="8" id="KW-0067">ATP-binding</keyword>
<accession>A0ABW4M8G1</accession>
<keyword evidence="10" id="KW-0902">Two-component regulatory system</keyword>
<dbReference type="InterPro" id="IPR007890">
    <property type="entry name" value="CHASE2"/>
</dbReference>
<evidence type="ECO:0000313" key="16">
    <source>
        <dbReference type="EMBL" id="MFD1765331.1"/>
    </source>
</evidence>
<evidence type="ECO:0000256" key="5">
    <source>
        <dbReference type="ARBA" id="ARBA00022692"/>
    </source>
</evidence>
<keyword evidence="9 12" id="KW-1133">Transmembrane helix</keyword>
<dbReference type="EMBL" id="JBHUEL010000002">
    <property type="protein sequence ID" value="MFD1765331.1"/>
    <property type="molecule type" value="Genomic_DNA"/>
</dbReference>
<dbReference type="Gene3D" id="3.30.450.20">
    <property type="entry name" value="PAS domain"/>
    <property type="match status" value="1"/>
</dbReference>
<evidence type="ECO:0000256" key="12">
    <source>
        <dbReference type="SAM" id="Phobius"/>
    </source>
</evidence>
<dbReference type="PRINTS" id="PR00344">
    <property type="entry name" value="BCTRLSENSOR"/>
</dbReference>
<evidence type="ECO:0000256" key="10">
    <source>
        <dbReference type="ARBA" id="ARBA00023012"/>
    </source>
</evidence>
<dbReference type="Pfam" id="PF05226">
    <property type="entry name" value="CHASE2"/>
    <property type="match status" value="1"/>
</dbReference>
<dbReference type="SUPFAM" id="SSF55785">
    <property type="entry name" value="PYP-like sensor domain (PAS domain)"/>
    <property type="match status" value="1"/>
</dbReference>
<dbReference type="Proteomes" id="UP001597215">
    <property type="component" value="Unassembled WGS sequence"/>
</dbReference>
<dbReference type="SMART" id="SM01080">
    <property type="entry name" value="CHASE2"/>
    <property type="match status" value="1"/>
</dbReference>
<feature type="transmembrane region" description="Helical" evidence="12">
    <location>
        <begin position="337"/>
        <end position="356"/>
    </location>
</feature>
<dbReference type="RefSeq" id="WP_381510534.1">
    <property type="nucleotide sequence ID" value="NZ_JBHUEL010000002.1"/>
</dbReference>
<dbReference type="SMART" id="SM00387">
    <property type="entry name" value="HATPase_c"/>
    <property type="match status" value="1"/>
</dbReference>
<keyword evidence="5 12" id="KW-0812">Transmembrane</keyword>
<comment type="caution">
    <text evidence="16">The sequence shown here is derived from an EMBL/GenBank/DDBJ whole genome shotgun (WGS) entry which is preliminary data.</text>
</comment>
<evidence type="ECO:0000256" key="11">
    <source>
        <dbReference type="ARBA" id="ARBA00023136"/>
    </source>
</evidence>
<dbReference type="InterPro" id="IPR005467">
    <property type="entry name" value="His_kinase_dom"/>
</dbReference>
<evidence type="ECO:0000259" key="15">
    <source>
        <dbReference type="PROSITE" id="PS50113"/>
    </source>
</evidence>
<gene>
    <name evidence="16" type="ORF">ACFSAG_00560</name>
</gene>